<proteinExistence type="predicted"/>
<dbReference type="RefSeq" id="WP_277533881.1">
    <property type="nucleotide sequence ID" value="NZ_JAPDIA010000007.1"/>
</dbReference>
<organism evidence="5 6">
    <name type="scientific">Cohnella rhizosphaerae</name>
    <dbReference type="NCBI Taxonomy" id="1457232"/>
    <lineage>
        <taxon>Bacteria</taxon>
        <taxon>Bacillati</taxon>
        <taxon>Bacillota</taxon>
        <taxon>Bacilli</taxon>
        <taxon>Bacillales</taxon>
        <taxon>Paenibacillaceae</taxon>
        <taxon>Cohnella</taxon>
    </lineage>
</organism>
<dbReference type="EMBL" id="JAPDIA010000007">
    <property type="protein sequence ID" value="MDG0811331.1"/>
    <property type="molecule type" value="Genomic_DNA"/>
</dbReference>
<evidence type="ECO:0000313" key="5">
    <source>
        <dbReference type="EMBL" id="MDG0811331.1"/>
    </source>
</evidence>
<dbReference type="PROSITE" id="PS01124">
    <property type="entry name" value="HTH_ARAC_FAMILY_2"/>
    <property type="match status" value="1"/>
</dbReference>
<reference evidence="5" key="1">
    <citation type="submission" date="2022-10" db="EMBL/GenBank/DDBJ databases">
        <title>Comparative genomic analysis of Cohnella hashimotonis sp. nov., isolated from the International Space Station.</title>
        <authorList>
            <person name="Simpson A."/>
            <person name="Venkateswaran K."/>
        </authorList>
    </citation>
    <scope>NUCLEOTIDE SEQUENCE</scope>
    <source>
        <strain evidence="5">DSM 28161</strain>
    </source>
</reference>
<keyword evidence="3" id="KW-0804">Transcription</keyword>
<evidence type="ECO:0000256" key="1">
    <source>
        <dbReference type="ARBA" id="ARBA00023015"/>
    </source>
</evidence>
<keyword evidence="2" id="KW-0238">DNA-binding</keyword>
<evidence type="ECO:0000256" key="2">
    <source>
        <dbReference type="ARBA" id="ARBA00023125"/>
    </source>
</evidence>
<keyword evidence="6" id="KW-1185">Reference proteome</keyword>
<dbReference type="Pfam" id="PF12833">
    <property type="entry name" value="HTH_18"/>
    <property type="match status" value="1"/>
</dbReference>
<accession>A0A9X4QTM8</accession>
<sequence length="119" mass="13407">MRVRTLLYQFAHELLQQMGELGQRPAKRDLAAQVAAIIHEHYAETITLESLSESLNYSVPHLSSYFKLRTGLSPIDYLIKVRIDKAAALLRETDATLKEIAAGIGYQDSGYLGRLFKKV</sequence>
<feature type="domain" description="HTH araC/xylS-type" evidence="4">
    <location>
        <begin position="32"/>
        <end position="119"/>
    </location>
</feature>
<dbReference type="InterPro" id="IPR018060">
    <property type="entry name" value="HTH_AraC"/>
</dbReference>
<comment type="caution">
    <text evidence="5">The sequence shown here is derived from an EMBL/GenBank/DDBJ whole genome shotgun (WGS) entry which is preliminary data.</text>
</comment>
<protein>
    <submittedName>
        <fullName evidence="5">AraC family transcriptional regulator</fullName>
    </submittedName>
</protein>
<dbReference type="PANTHER" id="PTHR43280:SF28">
    <property type="entry name" value="HTH-TYPE TRANSCRIPTIONAL ACTIVATOR RHAS"/>
    <property type="match status" value="1"/>
</dbReference>
<dbReference type="Gene3D" id="1.10.10.60">
    <property type="entry name" value="Homeodomain-like"/>
    <property type="match status" value="2"/>
</dbReference>
<name>A0A9X4QTM8_9BACL</name>
<dbReference type="InterPro" id="IPR009057">
    <property type="entry name" value="Homeodomain-like_sf"/>
</dbReference>
<dbReference type="AlphaFoldDB" id="A0A9X4QTM8"/>
<dbReference type="GO" id="GO:0043565">
    <property type="term" value="F:sequence-specific DNA binding"/>
    <property type="evidence" value="ECO:0007669"/>
    <property type="project" value="InterPro"/>
</dbReference>
<dbReference type="SMART" id="SM00342">
    <property type="entry name" value="HTH_ARAC"/>
    <property type="match status" value="1"/>
</dbReference>
<dbReference type="SUPFAM" id="SSF46689">
    <property type="entry name" value="Homeodomain-like"/>
    <property type="match status" value="2"/>
</dbReference>
<dbReference type="Proteomes" id="UP001153404">
    <property type="component" value="Unassembled WGS sequence"/>
</dbReference>
<dbReference type="GO" id="GO:0003700">
    <property type="term" value="F:DNA-binding transcription factor activity"/>
    <property type="evidence" value="ECO:0007669"/>
    <property type="project" value="InterPro"/>
</dbReference>
<evidence type="ECO:0000259" key="4">
    <source>
        <dbReference type="PROSITE" id="PS01124"/>
    </source>
</evidence>
<evidence type="ECO:0000256" key="3">
    <source>
        <dbReference type="ARBA" id="ARBA00023163"/>
    </source>
</evidence>
<dbReference type="PANTHER" id="PTHR43280">
    <property type="entry name" value="ARAC-FAMILY TRANSCRIPTIONAL REGULATOR"/>
    <property type="match status" value="1"/>
</dbReference>
<gene>
    <name evidence="5" type="ORF">OMP40_19640</name>
</gene>
<keyword evidence="1" id="KW-0805">Transcription regulation</keyword>
<evidence type="ECO:0000313" key="6">
    <source>
        <dbReference type="Proteomes" id="UP001153404"/>
    </source>
</evidence>